<feature type="transmembrane region" description="Helical" evidence="6">
    <location>
        <begin position="284"/>
        <end position="303"/>
    </location>
</feature>
<feature type="transmembrane region" description="Helical" evidence="6">
    <location>
        <begin position="603"/>
        <end position="622"/>
    </location>
</feature>
<keyword evidence="4 6" id="KW-1133">Transmembrane helix</keyword>
<reference evidence="8 9" key="1">
    <citation type="submission" date="2007-06" db="EMBL/GenBank/DDBJ databases">
        <authorList>
            <person name="Shimkets L."/>
            <person name="Ferriera S."/>
            <person name="Johnson J."/>
            <person name="Kravitz S."/>
            <person name="Beeson K."/>
            <person name="Sutton G."/>
            <person name="Rogers Y.-H."/>
            <person name="Friedman R."/>
            <person name="Frazier M."/>
            <person name="Venter J.C."/>
        </authorList>
    </citation>
    <scope>NUCLEOTIDE SEQUENCE [LARGE SCALE GENOMIC DNA]</scope>
    <source>
        <strain evidence="8 9">SIR-1</strain>
    </source>
</reference>
<keyword evidence="2" id="KW-1003">Cell membrane</keyword>
<keyword evidence="9" id="KW-1185">Reference proteome</keyword>
<feature type="transmembrane region" description="Helical" evidence="6">
    <location>
        <begin position="353"/>
        <end position="376"/>
    </location>
</feature>
<feature type="transmembrane region" description="Helical" evidence="6">
    <location>
        <begin position="706"/>
        <end position="726"/>
    </location>
</feature>
<evidence type="ECO:0000259" key="7">
    <source>
        <dbReference type="PROSITE" id="PS50156"/>
    </source>
</evidence>
<accession>A6GJR7</accession>
<dbReference type="OrthoDB" id="9794724at2"/>
<keyword evidence="5 6" id="KW-0472">Membrane</keyword>
<evidence type="ECO:0000256" key="1">
    <source>
        <dbReference type="ARBA" id="ARBA00004651"/>
    </source>
</evidence>
<dbReference type="InterPro" id="IPR000731">
    <property type="entry name" value="SSD"/>
</dbReference>
<evidence type="ECO:0000256" key="3">
    <source>
        <dbReference type="ARBA" id="ARBA00022692"/>
    </source>
</evidence>
<protein>
    <submittedName>
        <fullName evidence="8">Putative integral membrane protein</fullName>
    </submittedName>
</protein>
<dbReference type="AlphaFoldDB" id="A6GJR7"/>
<evidence type="ECO:0000256" key="4">
    <source>
        <dbReference type="ARBA" id="ARBA00022989"/>
    </source>
</evidence>
<organism evidence="8 9">
    <name type="scientific">Plesiocystis pacifica SIR-1</name>
    <dbReference type="NCBI Taxonomy" id="391625"/>
    <lineage>
        <taxon>Bacteria</taxon>
        <taxon>Pseudomonadati</taxon>
        <taxon>Myxococcota</taxon>
        <taxon>Polyangia</taxon>
        <taxon>Nannocystales</taxon>
        <taxon>Nannocystaceae</taxon>
        <taxon>Plesiocystis</taxon>
    </lineage>
</organism>
<feature type="transmembrane region" description="Helical" evidence="6">
    <location>
        <begin position="324"/>
        <end position="347"/>
    </location>
</feature>
<evidence type="ECO:0000313" key="8">
    <source>
        <dbReference type="EMBL" id="EDM73894.1"/>
    </source>
</evidence>
<dbReference type="Gene3D" id="1.20.1640.10">
    <property type="entry name" value="Multidrug efflux transporter AcrB transmembrane domain"/>
    <property type="match status" value="2"/>
</dbReference>
<evidence type="ECO:0000256" key="5">
    <source>
        <dbReference type="ARBA" id="ARBA00023136"/>
    </source>
</evidence>
<dbReference type="PANTHER" id="PTHR33406:SF13">
    <property type="entry name" value="MEMBRANE PROTEIN YDFJ"/>
    <property type="match status" value="1"/>
</dbReference>
<dbReference type="eggNOG" id="COG1033">
    <property type="taxonomic scope" value="Bacteria"/>
</dbReference>
<dbReference type="InterPro" id="IPR004869">
    <property type="entry name" value="MMPL_dom"/>
</dbReference>
<evidence type="ECO:0000256" key="2">
    <source>
        <dbReference type="ARBA" id="ARBA00022475"/>
    </source>
</evidence>
<feature type="transmembrane region" description="Helical" evidence="6">
    <location>
        <begin position="642"/>
        <end position="669"/>
    </location>
</feature>
<keyword evidence="3 6" id="KW-0812">Transmembrane</keyword>
<dbReference type="Proteomes" id="UP000005801">
    <property type="component" value="Unassembled WGS sequence"/>
</dbReference>
<dbReference type="PANTHER" id="PTHR33406">
    <property type="entry name" value="MEMBRANE PROTEIN MJ1562-RELATED"/>
    <property type="match status" value="1"/>
</dbReference>
<proteinExistence type="predicted"/>
<dbReference type="RefSeq" id="WP_006976953.1">
    <property type="nucleotide sequence ID" value="NZ_ABCS01000165.1"/>
</dbReference>
<dbReference type="GO" id="GO:0005886">
    <property type="term" value="C:plasma membrane"/>
    <property type="evidence" value="ECO:0007669"/>
    <property type="project" value="UniProtKB-SubCell"/>
</dbReference>
<dbReference type="EMBL" id="ABCS01000165">
    <property type="protein sequence ID" value="EDM73894.1"/>
    <property type="molecule type" value="Genomic_DNA"/>
</dbReference>
<feature type="transmembrane region" description="Helical" evidence="6">
    <location>
        <begin position="228"/>
        <end position="246"/>
    </location>
</feature>
<name>A6GJR7_9BACT</name>
<dbReference type="STRING" id="391625.PPSIR1_00777"/>
<gene>
    <name evidence="8" type="ORF">PPSIR1_00777</name>
</gene>
<dbReference type="Pfam" id="PF03176">
    <property type="entry name" value="MMPL"/>
    <property type="match status" value="2"/>
</dbReference>
<evidence type="ECO:0000256" key="6">
    <source>
        <dbReference type="SAM" id="Phobius"/>
    </source>
</evidence>
<feature type="domain" description="SSD" evidence="7">
    <location>
        <begin position="631"/>
        <end position="757"/>
    </location>
</feature>
<feature type="domain" description="SSD" evidence="7">
    <location>
        <begin position="257"/>
        <end position="378"/>
    </location>
</feature>
<evidence type="ECO:0000313" key="9">
    <source>
        <dbReference type="Proteomes" id="UP000005801"/>
    </source>
</evidence>
<comment type="subcellular location">
    <subcellularLocation>
        <location evidence="1">Cell membrane</location>
        <topology evidence="1">Multi-pass membrane protein</topology>
    </subcellularLocation>
</comment>
<feature type="transmembrane region" description="Helical" evidence="6">
    <location>
        <begin position="732"/>
        <end position="758"/>
    </location>
</feature>
<sequence>MPPRQATPSLLASFVRWLLGRRGPALAVLSVFVAVVAAGALRTRVDFSSTAFYGQGDAQAEGLEGFRERWGADDAELLVLVSGEAPGAVVQPEALAALAELATSLEGQHSVRRVTDIARARLPDPLRPRSGQTKTVAELGLHRLPVAELDALPFVPELLSEDGALTAMVVELEFSSDDVVRTHAELAALERALASQDAALEGLGLRRELAGVPAIRASFLDLLIHDQLRLVPAMLGLIGLVLFAAFRRVHGVLIPALAAALPVVMLVGVMGWLGEPIGLLNQAYFTLLPVIAVADAIHLLARFHGERRAGRGRDEAIVEASARVGLACLLTTVTTAAGLASLGLARMPILVHFGLYAALGVGLAFVVVVTIVPLLLSFVGEQASAEVGELPGGRVVGACVGAACRRPWAVLGATALVMALAGWGATRVRIDNTLTSLLDDANPTTRASARVDRELGGTLGLEFELRGAPEQLEDPRLLGALADFEGWLRAREGVRSVAGPGGLAAGAGALGAGPSLDAKLRALEPFAPVDRHFLREDGRVTALRVRAGLPDASGQAFVAFAAEAEAELRGRLASLEAPTDVELQVTGTPLLAYRGVNRITADLRRSFAGVFLVVLLTFALVLRDPRVLGVALLPNFAPLLVGYASVVFVGGVLDPLAAVILTLGLGVAVDDSLHVLVRVREARASEGAAVPMDAALREALDHSGRAVWLTSLALGGGLALNLFASFPPLQMLGLLGAVVILVALLADLTVLPALLILLEGRRARAEEA</sequence>
<comment type="caution">
    <text evidence="8">The sequence shown here is derived from an EMBL/GenBank/DDBJ whole genome shotgun (WGS) entry which is preliminary data.</text>
</comment>
<dbReference type="PROSITE" id="PS50156">
    <property type="entry name" value="SSD"/>
    <property type="match status" value="2"/>
</dbReference>
<dbReference type="SUPFAM" id="SSF82866">
    <property type="entry name" value="Multidrug efflux transporter AcrB transmembrane domain"/>
    <property type="match status" value="2"/>
</dbReference>
<feature type="transmembrane region" description="Helical" evidence="6">
    <location>
        <begin position="253"/>
        <end position="272"/>
    </location>
</feature>
<dbReference type="InterPro" id="IPR050545">
    <property type="entry name" value="Mycobact_MmpL"/>
</dbReference>